<evidence type="ECO:0000313" key="1">
    <source>
        <dbReference type="EMBL" id="GJE93926.1"/>
    </source>
</evidence>
<dbReference type="EMBL" id="BPQB01000036">
    <property type="protein sequence ID" value="GJE93926.1"/>
    <property type="molecule type" value="Genomic_DNA"/>
</dbReference>
<sequence length="69" mass="7445">MEICGPGNWLLRSARPASSTPWLCVNGSQPQLGALQPPPISHLPSVPALSRALCDDQHLENHRKLGPRA</sequence>
<proteinExistence type="predicted"/>
<name>A0A9P3LFV7_9APHY</name>
<reference evidence="1 2" key="1">
    <citation type="submission" date="2021-08" db="EMBL/GenBank/DDBJ databases">
        <title>Draft Genome Sequence of Phanerochaete sordida strain YK-624.</title>
        <authorList>
            <person name="Mori T."/>
            <person name="Dohra H."/>
            <person name="Suzuki T."/>
            <person name="Kawagishi H."/>
            <person name="Hirai H."/>
        </authorList>
    </citation>
    <scope>NUCLEOTIDE SEQUENCE [LARGE SCALE GENOMIC DNA]</scope>
    <source>
        <strain evidence="1 2">YK-624</strain>
    </source>
</reference>
<gene>
    <name evidence="1" type="ORF">PsYK624_100910</name>
</gene>
<protein>
    <submittedName>
        <fullName evidence="1">Uncharacterized protein</fullName>
    </submittedName>
</protein>
<keyword evidence="2" id="KW-1185">Reference proteome</keyword>
<dbReference type="Proteomes" id="UP000703269">
    <property type="component" value="Unassembled WGS sequence"/>
</dbReference>
<comment type="caution">
    <text evidence="1">The sequence shown here is derived from an EMBL/GenBank/DDBJ whole genome shotgun (WGS) entry which is preliminary data.</text>
</comment>
<dbReference type="AlphaFoldDB" id="A0A9P3LFV7"/>
<accession>A0A9P3LFV7</accession>
<organism evidence="1 2">
    <name type="scientific">Phanerochaete sordida</name>
    <dbReference type="NCBI Taxonomy" id="48140"/>
    <lineage>
        <taxon>Eukaryota</taxon>
        <taxon>Fungi</taxon>
        <taxon>Dikarya</taxon>
        <taxon>Basidiomycota</taxon>
        <taxon>Agaricomycotina</taxon>
        <taxon>Agaricomycetes</taxon>
        <taxon>Polyporales</taxon>
        <taxon>Phanerochaetaceae</taxon>
        <taxon>Phanerochaete</taxon>
    </lineage>
</organism>
<evidence type="ECO:0000313" key="2">
    <source>
        <dbReference type="Proteomes" id="UP000703269"/>
    </source>
</evidence>